<feature type="repeat" description="ANK" evidence="1">
    <location>
        <begin position="192"/>
        <end position="224"/>
    </location>
</feature>
<evidence type="ECO:0000256" key="2">
    <source>
        <dbReference type="SAM" id="SignalP"/>
    </source>
</evidence>
<keyword evidence="2" id="KW-0732">Signal</keyword>
<feature type="chain" id="PRO_5046475782" description="Ankyrin repeat domain-containing protein" evidence="2">
    <location>
        <begin position="21"/>
        <end position="261"/>
    </location>
</feature>
<dbReference type="Proteomes" id="UP001562159">
    <property type="component" value="Unassembled WGS sequence"/>
</dbReference>
<comment type="caution">
    <text evidence="3">The sequence shown here is derived from an EMBL/GenBank/DDBJ whole genome shotgun (WGS) entry which is preliminary data.</text>
</comment>
<feature type="signal peptide" evidence="2">
    <location>
        <begin position="1"/>
        <end position="20"/>
    </location>
</feature>
<accession>A0ABV4ARG9</accession>
<protein>
    <recommendedName>
        <fullName evidence="5">Ankyrin repeat domain-containing protein</fullName>
    </recommendedName>
</protein>
<dbReference type="InterPro" id="IPR036770">
    <property type="entry name" value="Ankyrin_rpt-contain_sf"/>
</dbReference>
<sequence length="261" mass="27599">MLARLALIACALCALQPAIAAEPTSASSVNICRQALPTIRGLWQHDLYDAPPTVAAVMVDAIDGKLPQVRQGLAALPAAEQVHWRQVAMLTAANAYQPVVVDGLLDDGAAVNEPVRLPPFRSGFYQQTVSDMAHDSRFGPGAAKGLQSAGAMDNHENLAGPALPFAVKCGDTATLDVLLHHHANVMARAAPNVADALTTAVIDGDASIVSRLLDHGADACAHDRRVRKPGYSLADIGRRQHLPDDLLQRLSCRKTAAITTH</sequence>
<dbReference type="PROSITE" id="PS50088">
    <property type="entry name" value="ANK_REPEAT"/>
    <property type="match status" value="1"/>
</dbReference>
<evidence type="ECO:0008006" key="5">
    <source>
        <dbReference type="Google" id="ProtNLM"/>
    </source>
</evidence>
<keyword evidence="1" id="KW-0040">ANK repeat</keyword>
<organism evidence="3 4">
    <name type="scientific">Rhodanobacter humi</name>
    <dbReference type="NCBI Taxonomy" id="1888173"/>
    <lineage>
        <taxon>Bacteria</taxon>
        <taxon>Pseudomonadati</taxon>
        <taxon>Pseudomonadota</taxon>
        <taxon>Gammaproteobacteria</taxon>
        <taxon>Lysobacterales</taxon>
        <taxon>Rhodanobacteraceae</taxon>
        <taxon>Rhodanobacter</taxon>
    </lineage>
</organism>
<dbReference type="InterPro" id="IPR002110">
    <property type="entry name" value="Ankyrin_rpt"/>
</dbReference>
<evidence type="ECO:0000256" key="1">
    <source>
        <dbReference type="PROSITE-ProRule" id="PRU00023"/>
    </source>
</evidence>
<gene>
    <name evidence="3" type="ORF">AB7878_11280</name>
</gene>
<dbReference type="EMBL" id="JBGBPY010000001">
    <property type="protein sequence ID" value="MEY2183001.1"/>
    <property type="molecule type" value="Genomic_DNA"/>
</dbReference>
<proteinExistence type="predicted"/>
<name>A0ABV4ARG9_9GAMM</name>
<dbReference type="SUPFAM" id="SSF48403">
    <property type="entry name" value="Ankyrin repeat"/>
    <property type="match status" value="1"/>
</dbReference>
<reference evidence="3 4" key="1">
    <citation type="submission" date="2024-07" db="EMBL/GenBank/DDBJ databases">
        <title>Molecular mechanisms and environmental adaptations of flagellar loss and biofilm growth of Rhodanobacter under environmental stress.</title>
        <authorList>
            <person name="Chen M."/>
        </authorList>
    </citation>
    <scope>NUCLEOTIDE SEQUENCE [LARGE SCALE GENOMIC DNA]</scope>
    <source>
        <strain evidence="3 4">RS22</strain>
    </source>
</reference>
<keyword evidence="4" id="KW-1185">Reference proteome</keyword>
<dbReference type="Gene3D" id="1.25.40.20">
    <property type="entry name" value="Ankyrin repeat-containing domain"/>
    <property type="match status" value="1"/>
</dbReference>
<evidence type="ECO:0000313" key="3">
    <source>
        <dbReference type="EMBL" id="MEY2183001.1"/>
    </source>
</evidence>
<evidence type="ECO:0000313" key="4">
    <source>
        <dbReference type="Proteomes" id="UP001562159"/>
    </source>
</evidence>